<evidence type="ECO:0000313" key="5">
    <source>
        <dbReference type="Proteomes" id="UP000699865"/>
    </source>
</evidence>
<organism evidence="4 5">
    <name type="scientific">Rahnella perminowiae</name>
    <dbReference type="NCBI Taxonomy" id="2816244"/>
    <lineage>
        <taxon>Bacteria</taxon>
        <taxon>Pseudomonadati</taxon>
        <taxon>Pseudomonadota</taxon>
        <taxon>Gammaproteobacteria</taxon>
        <taxon>Enterobacterales</taxon>
        <taxon>Yersiniaceae</taxon>
        <taxon>Rahnella</taxon>
    </lineage>
</organism>
<comment type="similarity">
    <text evidence="1">Belongs to the anaerobic coproporphyrinogen-III oxidase family. HemW subfamily.</text>
</comment>
<dbReference type="RefSeq" id="WP_217139425.1">
    <property type="nucleotide sequence ID" value="NZ_JAFMOU010000072.1"/>
</dbReference>
<feature type="domain" description="Radical SAM core" evidence="3">
    <location>
        <begin position="1"/>
        <end position="237"/>
    </location>
</feature>
<comment type="function">
    <text evidence="2">Probably acts as a heme chaperone, transferring heme to an unknown acceptor. Binds one molecule of heme per monomer, possibly covalently. Binds 1 [4Fe-4S] cluster. The cluster is coordinated with 3 cysteines and an exchangeable S-adenosyl-L-methionine.</text>
</comment>
<dbReference type="InterPro" id="IPR007197">
    <property type="entry name" value="rSAM"/>
</dbReference>
<dbReference type="InterPro" id="IPR034505">
    <property type="entry name" value="Coproporphyrinogen-III_oxidase"/>
</dbReference>
<dbReference type="PANTHER" id="PTHR13932">
    <property type="entry name" value="COPROPORPHYRINIGEN III OXIDASE"/>
    <property type="match status" value="1"/>
</dbReference>
<dbReference type="Pfam" id="PF04055">
    <property type="entry name" value="Radical_SAM"/>
    <property type="match status" value="1"/>
</dbReference>
<proteinExistence type="inferred from homology"/>
<dbReference type="SMART" id="SM00729">
    <property type="entry name" value="Elp3"/>
    <property type="match status" value="1"/>
</dbReference>
<dbReference type="SFLD" id="SFLDS00029">
    <property type="entry name" value="Radical_SAM"/>
    <property type="match status" value="1"/>
</dbReference>
<dbReference type="NCBIfam" id="TIGR00539">
    <property type="entry name" value="hemN_rel"/>
    <property type="match status" value="1"/>
</dbReference>
<dbReference type="PANTHER" id="PTHR13932:SF5">
    <property type="entry name" value="RADICAL S-ADENOSYL METHIONINE DOMAIN-CONTAINING PROTEIN 1, MITOCHONDRIAL"/>
    <property type="match status" value="1"/>
</dbReference>
<protein>
    <recommendedName>
        <fullName evidence="2">Heme chaperone HemW</fullName>
    </recommendedName>
</protein>
<dbReference type="InterPro" id="IPR006638">
    <property type="entry name" value="Elp3/MiaA/NifB-like_rSAM"/>
</dbReference>
<dbReference type="InterPro" id="IPR004559">
    <property type="entry name" value="HemW-like"/>
</dbReference>
<keyword evidence="2" id="KW-0411">Iron-sulfur</keyword>
<comment type="caution">
    <text evidence="4">The sequence shown here is derived from an EMBL/GenBank/DDBJ whole genome shotgun (WGS) entry which is preliminary data.</text>
</comment>
<dbReference type="EMBL" id="JAFMOU010000072">
    <property type="protein sequence ID" value="MBU9838067.1"/>
    <property type="molecule type" value="Genomic_DNA"/>
</dbReference>
<name>A0ABS6L9H9_9GAMM</name>
<keyword evidence="5" id="KW-1185">Reference proteome</keyword>
<keyword evidence="2" id="KW-0408">Iron</keyword>
<keyword evidence="2" id="KW-0963">Cytoplasm</keyword>
<keyword evidence="2" id="KW-0004">4Fe-4S</keyword>
<keyword evidence="2" id="KW-0349">Heme</keyword>
<reference evidence="4 5" key="1">
    <citation type="submission" date="2021-03" db="EMBL/GenBank/DDBJ databases">
        <title>Five novel Rahnella species.</title>
        <authorList>
            <person name="Brady C."/>
            <person name="Asselin J."/>
            <person name="Beer S."/>
            <person name="Bruberg M.B."/>
            <person name="Crampton B."/>
            <person name="Venter S."/>
            <person name="Arnold D."/>
            <person name="Denman S."/>
        </authorList>
    </citation>
    <scope>NUCLEOTIDE SEQUENCE [LARGE SCALE GENOMIC DNA]</scope>
    <source>
        <strain evidence="4 5">L72c</strain>
    </source>
</reference>
<dbReference type="PROSITE" id="PS51918">
    <property type="entry name" value="RADICAL_SAM"/>
    <property type="match status" value="1"/>
</dbReference>
<keyword evidence="2" id="KW-0479">Metal-binding</keyword>
<dbReference type="SFLD" id="SFLDF00562">
    <property type="entry name" value="HemN-like__clustered_with_heat"/>
    <property type="match status" value="1"/>
</dbReference>
<keyword evidence="2" id="KW-0949">S-adenosyl-L-methionine</keyword>
<keyword evidence="2" id="KW-0143">Chaperone</keyword>
<dbReference type="Proteomes" id="UP000699865">
    <property type="component" value="Unassembled WGS sequence"/>
</dbReference>
<dbReference type="Pfam" id="PF06969">
    <property type="entry name" value="HemN_C"/>
    <property type="match status" value="1"/>
</dbReference>
<evidence type="ECO:0000256" key="1">
    <source>
        <dbReference type="ARBA" id="ARBA00006100"/>
    </source>
</evidence>
<dbReference type="InterPro" id="IPR010723">
    <property type="entry name" value="HemN_C"/>
</dbReference>
<comment type="subcellular location">
    <subcellularLocation>
        <location evidence="2">Cytoplasm</location>
    </subcellularLocation>
</comment>
<evidence type="ECO:0000259" key="3">
    <source>
        <dbReference type="PROSITE" id="PS51918"/>
    </source>
</evidence>
<dbReference type="SFLD" id="SFLDG01082">
    <property type="entry name" value="B12-binding_domain_containing"/>
    <property type="match status" value="1"/>
</dbReference>
<dbReference type="CDD" id="cd01335">
    <property type="entry name" value="Radical_SAM"/>
    <property type="match status" value="1"/>
</dbReference>
<gene>
    <name evidence="4" type="primary">hemW</name>
    <name evidence="4" type="ORF">J1786_25080</name>
</gene>
<dbReference type="SFLD" id="SFLDG01065">
    <property type="entry name" value="anaerobic_coproporphyrinogen-I"/>
    <property type="match status" value="1"/>
</dbReference>
<dbReference type="SFLD" id="SFLDF00288">
    <property type="entry name" value="HemN-like__clustered_with_nucl"/>
    <property type="match status" value="1"/>
</dbReference>
<accession>A0ABS6L9H9</accession>
<evidence type="ECO:0000256" key="2">
    <source>
        <dbReference type="RuleBase" id="RU364116"/>
    </source>
</evidence>
<evidence type="ECO:0000313" key="4">
    <source>
        <dbReference type="EMBL" id="MBU9838067.1"/>
    </source>
</evidence>
<sequence length="378" mass="42626">MRKLPPLSLYIHIPWCVQKCPYCDFNSHALKGEVPHDDYVAHLLADLDADLHLVDGRSVGTIFIGGGTPSLLSSEAMQTLLDGVRARLPLDANAEITMEANPGTVEADRFSGYQRAGVNRISIGVQSFDAQKLERLGRIHGPDEAKRAAYLATSLNLRSFNLDLMHGLPDQTLEEALDDLRQAIALNPPHLSWYQLTIEPNTMYASRPPKLPDDDALWDIFEQGDQLLTAAGYQQYETSAYAKPGYQCQHNLNYWRFGDYLGIGCGAHGKLTQPDGQILRTVKTKHPRGYMQGRYMDKQHPVETEDLPFEFFMNRFRLLEAAPREEFGLYTGLDESVIRAQLDDAIAKEYLLETDTHWQITGKGKLFLNSLLELFLTE</sequence>